<accession>W9RDC4</accession>
<dbReference type="AlphaFoldDB" id="W9RDC4"/>
<dbReference type="Proteomes" id="UP000030645">
    <property type="component" value="Unassembled WGS sequence"/>
</dbReference>
<sequence length="80" mass="9144">MEREETAGGDTCFEEEEEEKNHDDSRVLNTKKKKRWVSVISPTDGGKLEQQPPEASFHGSVHRPIASVTAWRRLFPTVFC</sequence>
<gene>
    <name evidence="2" type="ORF">L484_012916</name>
</gene>
<reference evidence="3" key="1">
    <citation type="submission" date="2013-01" db="EMBL/GenBank/DDBJ databases">
        <title>Draft Genome Sequence of a Mulberry Tree, Morus notabilis C.K. Schneid.</title>
        <authorList>
            <person name="He N."/>
            <person name="Zhao S."/>
        </authorList>
    </citation>
    <scope>NUCLEOTIDE SEQUENCE</scope>
</reference>
<feature type="region of interest" description="Disordered" evidence="1">
    <location>
        <begin position="1"/>
        <end position="26"/>
    </location>
</feature>
<name>W9RDC4_9ROSA</name>
<evidence type="ECO:0000256" key="1">
    <source>
        <dbReference type="SAM" id="MobiDB-lite"/>
    </source>
</evidence>
<keyword evidence="3" id="KW-1185">Reference proteome</keyword>
<dbReference type="EMBL" id="KE344045">
    <property type="protein sequence ID" value="EXB51623.1"/>
    <property type="molecule type" value="Genomic_DNA"/>
</dbReference>
<evidence type="ECO:0000313" key="2">
    <source>
        <dbReference type="EMBL" id="EXB51623.1"/>
    </source>
</evidence>
<organism evidence="2 3">
    <name type="scientific">Morus notabilis</name>
    <dbReference type="NCBI Taxonomy" id="981085"/>
    <lineage>
        <taxon>Eukaryota</taxon>
        <taxon>Viridiplantae</taxon>
        <taxon>Streptophyta</taxon>
        <taxon>Embryophyta</taxon>
        <taxon>Tracheophyta</taxon>
        <taxon>Spermatophyta</taxon>
        <taxon>Magnoliopsida</taxon>
        <taxon>eudicotyledons</taxon>
        <taxon>Gunneridae</taxon>
        <taxon>Pentapetalae</taxon>
        <taxon>rosids</taxon>
        <taxon>fabids</taxon>
        <taxon>Rosales</taxon>
        <taxon>Moraceae</taxon>
        <taxon>Moreae</taxon>
        <taxon>Morus</taxon>
    </lineage>
</organism>
<protein>
    <submittedName>
        <fullName evidence="2">Uncharacterized protein</fullName>
    </submittedName>
</protein>
<evidence type="ECO:0000313" key="3">
    <source>
        <dbReference type="Proteomes" id="UP000030645"/>
    </source>
</evidence>
<proteinExistence type="predicted"/>